<sequence length="196" mass="21462">MTGRGVGGISLAPHAAVADWAAFDARRAVAFASISVTENSNWVDRHAAEQLGTALRAGVHAGIRHVGRPGGAQDQARHLVRAGKPLGAFTPGTLAPTLDARAEGVDDRFVRTWIRTVRQEAVIRRVLVYGEPEHWQRLHPDKWADDDVVLWSPWHNGIPGRPGWFHPRLGLHEHSCADGIGRHALVYPFTLADVLI</sequence>
<dbReference type="Gene3D" id="3.20.20.80">
    <property type="entry name" value="Glycosidases"/>
    <property type="match status" value="1"/>
</dbReference>
<proteinExistence type="predicted"/>
<organism evidence="1 2">
    <name type="scientific">Saccharomonospora piscinae</name>
    <dbReference type="NCBI Taxonomy" id="687388"/>
    <lineage>
        <taxon>Bacteria</taxon>
        <taxon>Bacillati</taxon>
        <taxon>Actinomycetota</taxon>
        <taxon>Actinomycetes</taxon>
        <taxon>Pseudonocardiales</taxon>
        <taxon>Pseudonocardiaceae</taxon>
        <taxon>Saccharomonospora</taxon>
    </lineage>
</organism>
<comment type="caution">
    <text evidence="1">The sequence shown here is derived from an EMBL/GenBank/DDBJ whole genome shotgun (WGS) entry which is preliminary data.</text>
</comment>
<dbReference type="SUPFAM" id="SSF51445">
    <property type="entry name" value="(Trans)glycosidases"/>
    <property type="match status" value="1"/>
</dbReference>
<dbReference type="InterPro" id="IPR017853">
    <property type="entry name" value="GH"/>
</dbReference>
<dbReference type="STRING" id="1962155.B1813_10125"/>
<gene>
    <name evidence="1" type="ORF">B1813_10125</name>
</gene>
<evidence type="ECO:0000313" key="2">
    <source>
        <dbReference type="Proteomes" id="UP000192591"/>
    </source>
</evidence>
<accession>A0A1V9A627</accession>
<dbReference type="Proteomes" id="UP000192591">
    <property type="component" value="Unassembled WGS sequence"/>
</dbReference>
<protein>
    <submittedName>
        <fullName evidence="1">Lysozyme</fullName>
    </submittedName>
</protein>
<keyword evidence="2" id="KW-1185">Reference proteome</keyword>
<evidence type="ECO:0000313" key="1">
    <source>
        <dbReference type="EMBL" id="OQO92533.1"/>
    </source>
</evidence>
<dbReference type="EMBL" id="MWIH01000005">
    <property type="protein sequence ID" value="OQO92533.1"/>
    <property type="molecule type" value="Genomic_DNA"/>
</dbReference>
<dbReference type="AlphaFoldDB" id="A0A1V9A627"/>
<dbReference type="RefSeq" id="WP_081191581.1">
    <property type="nucleotide sequence ID" value="NZ_MWIH01000005.1"/>
</dbReference>
<reference evidence="1 2" key="1">
    <citation type="submission" date="2017-02" db="EMBL/GenBank/DDBJ databases">
        <title>Draft genome of Saccharomonospora sp. 154.</title>
        <authorList>
            <person name="Alonso-Carmona G.S."/>
            <person name="De La Haba R."/>
            <person name="Vera-Gargallo B."/>
            <person name="Sandoval-Trujillo A.H."/>
            <person name="Ramirez-Duran N."/>
            <person name="Ventosa A."/>
        </authorList>
    </citation>
    <scope>NUCLEOTIDE SEQUENCE [LARGE SCALE GENOMIC DNA]</scope>
    <source>
        <strain evidence="1 2">LRS4.154</strain>
    </source>
</reference>
<name>A0A1V9A627_SACPI</name>